<accession>A0A0R2FGX9</accession>
<dbReference type="GO" id="GO:0051301">
    <property type="term" value="P:cell division"/>
    <property type="evidence" value="ECO:0007669"/>
    <property type="project" value="InterPro"/>
</dbReference>
<feature type="transmembrane region" description="Helical" evidence="1">
    <location>
        <begin position="42"/>
        <end position="61"/>
    </location>
</feature>
<dbReference type="PATRIC" id="fig|81857.3.peg.1727"/>
<evidence type="ECO:0008006" key="6">
    <source>
        <dbReference type="Google" id="ProtNLM"/>
    </source>
</evidence>
<dbReference type="PANTHER" id="PTHR40027">
    <property type="entry name" value="CELL DIVISION PROTEIN DIVIC"/>
    <property type="match status" value="1"/>
</dbReference>
<reference evidence="4 5" key="1">
    <citation type="journal article" date="2015" name="Genome Announc.">
        <title>Expanding the biotechnology potential of lactobacilli through comparative genomics of 213 strains and associated genera.</title>
        <authorList>
            <person name="Sun Z."/>
            <person name="Harris H.M."/>
            <person name="McCann A."/>
            <person name="Guo C."/>
            <person name="Argimon S."/>
            <person name="Zhang W."/>
            <person name="Yang X."/>
            <person name="Jeffery I.B."/>
            <person name="Cooney J.C."/>
            <person name="Kagawa T.F."/>
            <person name="Liu W."/>
            <person name="Song Y."/>
            <person name="Salvetti E."/>
            <person name="Wrobel A."/>
            <person name="Rasinkangas P."/>
            <person name="Parkhill J."/>
            <person name="Rea M.C."/>
            <person name="O'Sullivan O."/>
            <person name="Ritari J."/>
            <person name="Douillard F.P."/>
            <person name="Paul Ross R."/>
            <person name="Yang R."/>
            <person name="Briner A.E."/>
            <person name="Felis G.E."/>
            <person name="de Vos W.M."/>
            <person name="Barrangou R."/>
            <person name="Klaenhammer T.R."/>
            <person name="Caufield P.W."/>
            <person name="Cui Y."/>
            <person name="Zhang H."/>
            <person name="O'Toole P.W."/>
        </authorList>
    </citation>
    <scope>NUCLEOTIDE SEQUENCE [LARGE SCALE GENOMIC DNA]</scope>
    <source>
        <strain evidence="2 5">ATCC BAA-66</strain>
        <strain evidence="3 4">DSM 13344</strain>
    </source>
</reference>
<dbReference type="Proteomes" id="UP000051751">
    <property type="component" value="Unassembled WGS sequence"/>
</dbReference>
<protein>
    <recommendedName>
        <fullName evidence="6">Septum formation initiator</fullName>
    </recommendedName>
</protein>
<keyword evidence="1" id="KW-0812">Transmembrane</keyword>
<evidence type="ECO:0000313" key="5">
    <source>
        <dbReference type="Proteomes" id="UP000051751"/>
    </source>
</evidence>
<sequence>MTKKSSSGKVASLRNAYTEQFQDQQQHAQRTDYVRSVHKRRIWLLTGILLVIFLIGGFQLIRSHQTLATTNQQVVVQKKKLNNIKGKQDDLKIEVKELKNDDYVGKLIRYKYYYSKKGEKVYSLPQDNTPVLNQKAK</sequence>
<dbReference type="Proteomes" id="UP000051645">
    <property type="component" value="Unassembled WGS sequence"/>
</dbReference>
<proteinExistence type="predicted"/>
<evidence type="ECO:0000313" key="4">
    <source>
        <dbReference type="Proteomes" id="UP000051645"/>
    </source>
</evidence>
<evidence type="ECO:0000313" key="2">
    <source>
        <dbReference type="EMBL" id="KRN27871.1"/>
    </source>
</evidence>
<keyword evidence="1" id="KW-0472">Membrane</keyword>
<comment type="caution">
    <text evidence="2">The sequence shown here is derived from an EMBL/GenBank/DDBJ whole genome shotgun (WGS) entry which is preliminary data.</text>
</comment>
<dbReference type="RefSeq" id="WP_057770658.1">
    <property type="nucleotide sequence ID" value="NZ_JQAT01000005.1"/>
</dbReference>
<keyword evidence="1" id="KW-1133">Transmembrane helix</keyword>
<dbReference type="STRING" id="81857.IV38_GL001710"/>
<evidence type="ECO:0000313" key="3">
    <source>
        <dbReference type="EMBL" id="KRN30658.1"/>
    </source>
</evidence>
<evidence type="ECO:0000256" key="1">
    <source>
        <dbReference type="SAM" id="Phobius"/>
    </source>
</evidence>
<dbReference type="EMBL" id="JQAT01000005">
    <property type="protein sequence ID" value="KRN27871.1"/>
    <property type="molecule type" value="Genomic_DNA"/>
</dbReference>
<organism evidence="2 5">
    <name type="scientific">Lactobacillus selangorensis</name>
    <dbReference type="NCBI Taxonomy" id="81857"/>
    <lineage>
        <taxon>Bacteria</taxon>
        <taxon>Bacillati</taxon>
        <taxon>Bacillota</taxon>
        <taxon>Bacilli</taxon>
        <taxon>Lactobacillales</taxon>
        <taxon>Lactobacillaceae</taxon>
        <taxon>Lactobacillus</taxon>
    </lineage>
</organism>
<dbReference type="InterPro" id="IPR039076">
    <property type="entry name" value="DivIC"/>
</dbReference>
<gene>
    <name evidence="2" type="ORF">IV38_GL001710</name>
    <name evidence="3" type="ORF">IV40_GL001845</name>
</gene>
<dbReference type="Pfam" id="PF04977">
    <property type="entry name" value="DivIC"/>
    <property type="match status" value="1"/>
</dbReference>
<name>A0A0R2FGX9_9LACO</name>
<dbReference type="InterPro" id="IPR007060">
    <property type="entry name" value="FtsL/DivIC"/>
</dbReference>
<dbReference type="PANTHER" id="PTHR40027:SF1">
    <property type="entry name" value="CELL DIVISION PROTEIN DIVIC"/>
    <property type="match status" value="1"/>
</dbReference>
<dbReference type="EMBL" id="JQAZ01000006">
    <property type="protein sequence ID" value="KRN30658.1"/>
    <property type="molecule type" value="Genomic_DNA"/>
</dbReference>
<dbReference type="AlphaFoldDB" id="A0A0R2FGX9"/>
<keyword evidence="4" id="KW-1185">Reference proteome</keyword>